<dbReference type="Proteomes" id="UP000230407">
    <property type="component" value="Unassembled WGS sequence"/>
</dbReference>
<sequence>MAVKDALQKWLEDLRTHPPQAWSAAELSGRASWKAVDTAVTDLAPASRRPDLYTKDGTALSGTVMIDMTGLGRVAEAFASGLEVPVEKLAADIAAFCLRDTPQVQTWVLLDIELPEGTELTLGDYRLCAASADDLVRLMPLPSMRRFLRPPSLDPDTLHGAAFLQLLRPDDSPYRGHFLLPDLDMRPERRHLDVLLTLQLWDPDHPLHPEAYFRVEPGRRSDLRSGAPVIEPRHDHYGEEVGESHRAYGYVVTDSELPTFTAFCTTVHTLVGAVRSRVVMKGNRRGDPTPTARALTSAASRLMRATQRTWGGTYVDEAEADDVLLDYVIAMEAVAAADGQGDSRRRTHQRAAALWDQDEARLAVAGVIKKAYELRSKYAHGEKEGVIHSKDGTTDTERLADIRRTAFGVFLRWLVATDTMGEQVLSDLDRSLLSNRERHRVAEILNAFFTASPPATTAYGKN</sequence>
<dbReference type="EMBL" id="PGGW01000007">
    <property type="protein sequence ID" value="PJF01950.1"/>
    <property type="molecule type" value="Genomic_DNA"/>
</dbReference>
<dbReference type="AlphaFoldDB" id="A0A2M8MCN5"/>
<proteinExistence type="predicted"/>
<name>A0A2M8MCN5_9ACTN</name>
<organism evidence="1 2">
    <name type="scientific">Streptomyces carminius</name>
    <dbReference type="NCBI Taxonomy" id="2665496"/>
    <lineage>
        <taxon>Bacteria</taxon>
        <taxon>Bacillati</taxon>
        <taxon>Actinomycetota</taxon>
        <taxon>Actinomycetes</taxon>
        <taxon>Kitasatosporales</taxon>
        <taxon>Streptomycetaceae</taxon>
        <taxon>Streptomyces</taxon>
    </lineage>
</organism>
<comment type="caution">
    <text evidence="1">The sequence shown here is derived from an EMBL/GenBank/DDBJ whole genome shotgun (WGS) entry which is preliminary data.</text>
</comment>
<evidence type="ECO:0000313" key="1">
    <source>
        <dbReference type="EMBL" id="PJF01950.1"/>
    </source>
</evidence>
<accession>A0A2M8MCN5</accession>
<protein>
    <submittedName>
        <fullName evidence="1">Uncharacterized protein</fullName>
    </submittedName>
</protein>
<keyword evidence="2" id="KW-1185">Reference proteome</keyword>
<gene>
    <name evidence="1" type="ORF">CUT44_00615</name>
</gene>
<reference evidence="1 2" key="1">
    <citation type="submission" date="2017-11" db="EMBL/GenBank/DDBJ databases">
        <title>Streptomyces carmine sp. nov., a novel actinomycete isolated from Sophora alopecuroides in Xinjiang, China.</title>
        <authorList>
            <person name="Wang Y."/>
            <person name="Luo X."/>
            <person name="Wan C."/>
            <person name="Zhang L."/>
        </authorList>
    </citation>
    <scope>NUCLEOTIDE SEQUENCE [LARGE SCALE GENOMIC DNA]</scope>
    <source>
        <strain evidence="1 2">TRM SA0054</strain>
    </source>
</reference>
<evidence type="ECO:0000313" key="2">
    <source>
        <dbReference type="Proteomes" id="UP000230407"/>
    </source>
</evidence>